<dbReference type="Proteomes" id="UP000828390">
    <property type="component" value="Unassembled WGS sequence"/>
</dbReference>
<proteinExistence type="predicted"/>
<dbReference type="AlphaFoldDB" id="A0A9D4HR37"/>
<gene>
    <name evidence="2" type="ORF">DPMN_055981</name>
</gene>
<evidence type="ECO:0000256" key="1">
    <source>
        <dbReference type="SAM" id="MobiDB-lite"/>
    </source>
</evidence>
<name>A0A9D4HR37_DREPO</name>
<feature type="compositionally biased region" description="Polar residues" evidence="1">
    <location>
        <begin position="61"/>
        <end position="90"/>
    </location>
</feature>
<organism evidence="2 3">
    <name type="scientific">Dreissena polymorpha</name>
    <name type="common">Zebra mussel</name>
    <name type="synonym">Mytilus polymorpha</name>
    <dbReference type="NCBI Taxonomy" id="45954"/>
    <lineage>
        <taxon>Eukaryota</taxon>
        <taxon>Metazoa</taxon>
        <taxon>Spiralia</taxon>
        <taxon>Lophotrochozoa</taxon>
        <taxon>Mollusca</taxon>
        <taxon>Bivalvia</taxon>
        <taxon>Autobranchia</taxon>
        <taxon>Heteroconchia</taxon>
        <taxon>Euheterodonta</taxon>
        <taxon>Imparidentia</taxon>
        <taxon>Neoheterodontei</taxon>
        <taxon>Myida</taxon>
        <taxon>Dreissenoidea</taxon>
        <taxon>Dreissenidae</taxon>
        <taxon>Dreissena</taxon>
    </lineage>
</organism>
<feature type="region of interest" description="Disordered" evidence="1">
    <location>
        <begin position="53"/>
        <end position="90"/>
    </location>
</feature>
<evidence type="ECO:0000313" key="3">
    <source>
        <dbReference type="Proteomes" id="UP000828390"/>
    </source>
</evidence>
<sequence length="90" mass="10017">MAFQHALYRFVAGSQLRAPAQQEIIRKRKKPAERLPYKSAKQQSIEKNEAAQTMLMLPKAGTSSTPDSLETQLPQESTSNNPTLPSFTSI</sequence>
<reference evidence="2" key="1">
    <citation type="journal article" date="2019" name="bioRxiv">
        <title>The Genome of the Zebra Mussel, Dreissena polymorpha: A Resource for Invasive Species Research.</title>
        <authorList>
            <person name="McCartney M.A."/>
            <person name="Auch B."/>
            <person name="Kono T."/>
            <person name="Mallez S."/>
            <person name="Zhang Y."/>
            <person name="Obille A."/>
            <person name="Becker A."/>
            <person name="Abrahante J.E."/>
            <person name="Garbe J."/>
            <person name="Badalamenti J.P."/>
            <person name="Herman A."/>
            <person name="Mangelson H."/>
            <person name="Liachko I."/>
            <person name="Sullivan S."/>
            <person name="Sone E.D."/>
            <person name="Koren S."/>
            <person name="Silverstein K.A.T."/>
            <person name="Beckman K.B."/>
            <person name="Gohl D.M."/>
        </authorList>
    </citation>
    <scope>NUCLEOTIDE SEQUENCE</scope>
    <source>
        <strain evidence="2">Duluth1</strain>
        <tissue evidence="2">Whole animal</tissue>
    </source>
</reference>
<comment type="caution">
    <text evidence="2">The sequence shown here is derived from an EMBL/GenBank/DDBJ whole genome shotgun (WGS) entry which is preliminary data.</text>
</comment>
<evidence type="ECO:0000313" key="2">
    <source>
        <dbReference type="EMBL" id="KAH3730002.1"/>
    </source>
</evidence>
<dbReference type="EMBL" id="JAIWYP010000012">
    <property type="protein sequence ID" value="KAH3730002.1"/>
    <property type="molecule type" value="Genomic_DNA"/>
</dbReference>
<keyword evidence="3" id="KW-1185">Reference proteome</keyword>
<protein>
    <submittedName>
        <fullName evidence="2">Uncharacterized protein</fullName>
    </submittedName>
</protein>
<reference evidence="2" key="2">
    <citation type="submission" date="2020-11" db="EMBL/GenBank/DDBJ databases">
        <authorList>
            <person name="McCartney M.A."/>
            <person name="Auch B."/>
            <person name="Kono T."/>
            <person name="Mallez S."/>
            <person name="Becker A."/>
            <person name="Gohl D.M."/>
            <person name="Silverstein K.A.T."/>
            <person name="Koren S."/>
            <person name="Bechman K.B."/>
            <person name="Herman A."/>
            <person name="Abrahante J.E."/>
            <person name="Garbe J."/>
        </authorList>
    </citation>
    <scope>NUCLEOTIDE SEQUENCE</scope>
    <source>
        <strain evidence="2">Duluth1</strain>
        <tissue evidence="2">Whole animal</tissue>
    </source>
</reference>
<accession>A0A9D4HR37</accession>